<feature type="compositionally biased region" description="Basic and acidic residues" evidence="1">
    <location>
        <begin position="1"/>
        <end position="17"/>
    </location>
</feature>
<reference evidence="2 3" key="1">
    <citation type="submission" date="2016-07" db="EMBL/GenBank/DDBJ databases">
        <title>Pervasive Adenine N6-methylation of Active Genes in Fungi.</title>
        <authorList>
            <consortium name="DOE Joint Genome Institute"/>
            <person name="Mondo S.J."/>
            <person name="Dannebaum R.O."/>
            <person name="Kuo R.C."/>
            <person name="Labutti K."/>
            <person name="Haridas S."/>
            <person name="Kuo A."/>
            <person name="Salamov A."/>
            <person name="Ahrendt S.R."/>
            <person name="Lipzen A."/>
            <person name="Sullivan W."/>
            <person name="Andreopoulos W.B."/>
            <person name="Clum A."/>
            <person name="Lindquist E."/>
            <person name="Daum C."/>
            <person name="Ramamoorthy G.K."/>
            <person name="Gryganskyi A."/>
            <person name="Culley D."/>
            <person name="Magnuson J.K."/>
            <person name="James T.Y."/>
            <person name="O'Malley M.A."/>
            <person name="Stajich J.E."/>
            <person name="Spatafora J.W."/>
            <person name="Visel A."/>
            <person name="Grigoriev I.V."/>
        </authorList>
    </citation>
    <scope>NUCLEOTIDE SEQUENCE [LARGE SCALE GENOMIC DNA]</scope>
    <source>
        <strain evidence="2 3">PL171</strain>
    </source>
</reference>
<evidence type="ECO:0000313" key="3">
    <source>
        <dbReference type="Proteomes" id="UP000193411"/>
    </source>
</evidence>
<keyword evidence="3" id="KW-1185">Reference proteome</keyword>
<protein>
    <submittedName>
        <fullName evidence="2">Uncharacterized protein</fullName>
    </submittedName>
</protein>
<dbReference type="Proteomes" id="UP000193411">
    <property type="component" value="Unassembled WGS sequence"/>
</dbReference>
<accession>A0A1Y2H437</accession>
<evidence type="ECO:0000313" key="2">
    <source>
        <dbReference type="EMBL" id="ORZ29275.1"/>
    </source>
</evidence>
<name>A0A1Y2H437_9FUNG</name>
<dbReference type="AlphaFoldDB" id="A0A1Y2H437"/>
<feature type="region of interest" description="Disordered" evidence="1">
    <location>
        <begin position="1"/>
        <end position="61"/>
    </location>
</feature>
<gene>
    <name evidence="2" type="ORF">BCR44DRAFT_1452915</name>
</gene>
<comment type="caution">
    <text evidence="2">The sequence shown here is derived from an EMBL/GenBank/DDBJ whole genome shotgun (WGS) entry which is preliminary data.</text>
</comment>
<proteinExistence type="predicted"/>
<organism evidence="2 3">
    <name type="scientific">Catenaria anguillulae PL171</name>
    <dbReference type="NCBI Taxonomy" id="765915"/>
    <lineage>
        <taxon>Eukaryota</taxon>
        <taxon>Fungi</taxon>
        <taxon>Fungi incertae sedis</taxon>
        <taxon>Blastocladiomycota</taxon>
        <taxon>Blastocladiomycetes</taxon>
        <taxon>Blastocladiales</taxon>
        <taxon>Catenariaceae</taxon>
        <taxon>Catenaria</taxon>
    </lineage>
</organism>
<feature type="compositionally biased region" description="Gly residues" evidence="1">
    <location>
        <begin position="52"/>
        <end position="61"/>
    </location>
</feature>
<dbReference type="EMBL" id="MCFL01000253">
    <property type="protein sequence ID" value="ORZ29275.1"/>
    <property type="molecule type" value="Genomic_DNA"/>
</dbReference>
<sequence length="61" mass="6643">MLTRKRMNEVTKRRNEKPCSSYAQPGGPATNEGQNGWRGAGDPKPPVHKGAHGNGRGMNWA</sequence>
<evidence type="ECO:0000256" key="1">
    <source>
        <dbReference type="SAM" id="MobiDB-lite"/>
    </source>
</evidence>